<dbReference type="OrthoDB" id="4033174at2759"/>
<sequence length="358" mass="40723">MEMNQLRKDSDEDSTTDPAVVGISEVTNVGQIAKIDPDVSGEELEPGLRFYHQEVLAQELSLIRDLKTAQLQITGAINELMREMDYKSADDDKKYKFKWSTVSTYNLLKYCYDIGPFYGFENGKDPSLRKLEQSSFISLKWGCVWYDVLRSADYSSQIVPTELQCKTRFKYLLEQAHSRLFIGDIKKQFILTGVPRVDAILEKVTKLKYEAEERKTVLQKFEGQRAKRSVSDMIGDTIDSGLASVEPELADLSRIGADAINPLKRRVDIAAAARLANEDFRDKQLALQQEQLAVEHERLALSRQKEAREATDSNVKRVTSILGILGYAHDLDNERLRIKDTLLHVLQNALHDLQTSPH</sequence>
<evidence type="ECO:0000313" key="1">
    <source>
        <dbReference type="EMBL" id="SCU94032.1"/>
    </source>
</evidence>
<name>A0A1G4JT10_9SACH</name>
<dbReference type="EMBL" id="LT598477">
    <property type="protein sequence ID" value="SCU94032.1"/>
    <property type="molecule type" value="Genomic_DNA"/>
</dbReference>
<evidence type="ECO:0000313" key="2">
    <source>
        <dbReference type="Proteomes" id="UP000191144"/>
    </source>
</evidence>
<organism evidence="1 2">
    <name type="scientific">Lachancea meyersii CBS 8951</name>
    <dbReference type="NCBI Taxonomy" id="1266667"/>
    <lineage>
        <taxon>Eukaryota</taxon>
        <taxon>Fungi</taxon>
        <taxon>Dikarya</taxon>
        <taxon>Ascomycota</taxon>
        <taxon>Saccharomycotina</taxon>
        <taxon>Saccharomycetes</taxon>
        <taxon>Saccharomycetales</taxon>
        <taxon>Saccharomycetaceae</taxon>
        <taxon>Lachancea</taxon>
    </lineage>
</organism>
<protein>
    <submittedName>
        <fullName evidence="1">LAME_0F05842g1_1</fullName>
    </submittedName>
</protein>
<gene>
    <name evidence="1" type="ORF">LAME_0F05842G</name>
</gene>
<accession>A0A1G4JT10</accession>
<proteinExistence type="predicted"/>
<keyword evidence="2" id="KW-1185">Reference proteome</keyword>
<dbReference type="Proteomes" id="UP000191144">
    <property type="component" value="Chromosome F"/>
</dbReference>
<dbReference type="AlphaFoldDB" id="A0A1G4JT10"/>
<reference evidence="2" key="1">
    <citation type="submission" date="2016-03" db="EMBL/GenBank/DDBJ databases">
        <authorList>
            <person name="Devillers Hugo."/>
        </authorList>
    </citation>
    <scope>NUCLEOTIDE SEQUENCE [LARGE SCALE GENOMIC DNA]</scope>
</reference>